<organism evidence="1 2">
    <name type="scientific">Niveomyces insectorum RCEF 264</name>
    <dbReference type="NCBI Taxonomy" id="1081102"/>
    <lineage>
        <taxon>Eukaryota</taxon>
        <taxon>Fungi</taxon>
        <taxon>Dikarya</taxon>
        <taxon>Ascomycota</taxon>
        <taxon>Pezizomycotina</taxon>
        <taxon>Sordariomycetes</taxon>
        <taxon>Hypocreomycetidae</taxon>
        <taxon>Hypocreales</taxon>
        <taxon>Cordycipitaceae</taxon>
        <taxon>Niveomyces</taxon>
    </lineage>
</organism>
<accession>A0A167PXP3</accession>
<sequence length="174" mass="19069">MSKDKMDGIGIYDLLIVTDATASMGAFLHSLNVSPPKIIRISTLTRCFSRIGIVAYRDYCGGELTNTADVTVTREQLLDFAKALRRLYGGDWPEVTETGLAVAYDNMRENAETVVVVYADVPPHTPATRSADCLKEKKALESDQNRKKYGINGPQFVDWMTSAAALQHCAPPPG</sequence>
<evidence type="ECO:0000313" key="2">
    <source>
        <dbReference type="Proteomes" id="UP000076874"/>
    </source>
</evidence>
<proteinExistence type="predicted"/>
<dbReference type="Gene3D" id="3.40.50.410">
    <property type="entry name" value="von Willebrand factor, type A domain"/>
    <property type="match status" value="1"/>
</dbReference>
<dbReference type="Proteomes" id="UP000076874">
    <property type="component" value="Unassembled WGS sequence"/>
</dbReference>
<dbReference type="OrthoDB" id="1431934at2759"/>
<dbReference type="EMBL" id="AZHD01000015">
    <property type="protein sequence ID" value="OAA57120.1"/>
    <property type="molecule type" value="Genomic_DNA"/>
</dbReference>
<dbReference type="AlphaFoldDB" id="A0A167PXP3"/>
<dbReference type="SUPFAM" id="SSF53300">
    <property type="entry name" value="vWA-like"/>
    <property type="match status" value="1"/>
</dbReference>
<dbReference type="InterPro" id="IPR036465">
    <property type="entry name" value="vWFA_dom_sf"/>
</dbReference>
<evidence type="ECO:0008006" key="3">
    <source>
        <dbReference type="Google" id="ProtNLM"/>
    </source>
</evidence>
<name>A0A167PXP3_9HYPO</name>
<keyword evidence="2" id="KW-1185">Reference proteome</keyword>
<comment type="caution">
    <text evidence="1">The sequence shown here is derived from an EMBL/GenBank/DDBJ whole genome shotgun (WGS) entry which is preliminary data.</text>
</comment>
<evidence type="ECO:0000313" key="1">
    <source>
        <dbReference type="EMBL" id="OAA57120.1"/>
    </source>
</evidence>
<dbReference type="STRING" id="1081102.A0A167PXP3"/>
<protein>
    <recommendedName>
        <fullName evidence="3">VWFA domain-containing protein</fullName>
    </recommendedName>
</protein>
<gene>
    <name evidence="1" type="ORF">SPI_07501</name>
</gene>
<reference evidence="1 2" key="1">
    <citation type="journal article" date="2016" name="Genome Biol. Evol.">
        <title>Divergent and convergent evolution of fungal pathogenicity.</title>
        <authorList>
            <person name="Shang Y."/>
            <person name="Xiao G."/>
            <person name="Zheng P."/>
            <person name="Cen K."/>
            <person name="Zhan S."/>
            <person name="Wang C."/>
        </authorList>
    </citation>
    <scope>NUCLEOTIDE SEQUENCE [LARGE SCALE GENOMIC DNA]</scope>
    <source>
        <strain evidence="1 2">RCEF 264</strain>
    </source>
</reference>